<accession>A0AAP0H8G3</accession>
<reference evidence="1 2" key="1">
    <citation type="submission" date="2024-04" db="EMBL/GenBank/DDBJ databases">
        <title>The reference genome of an endangered Asteraceae, Deinandra increscens subsp. villosa, native to the Central Coast of California.</title>
        <authorList>
            <person name="Guilliams M."/>
            <person name="Hasenstab-Lehman K."/>
            <person name="Meyer R."/>
            <person name="Mcevoy S."/>
        </authorList>
    </citation>
    <scope>NUCLEOTIDE SEQUENCE [LARGE SCALE GENOMIC DNA]</scope>
    <source>
        <tissue evidence="1">Leaf</tissue>
    </source>
</reference>
<dbReference type="AlphaFoldDB" id="A0AAP0H8G3"/>
<gene>
    <name evidence="1" type="ORF">SSX86_002941</name>
</gene>
<dbReference type="EMBL" id="JBCNJP010000006">
    <property type="protein sequence ID" value="KAK9078883.1"/>
    <property type="molecule type" value="Genomic_DNA"/>
</dbReference>
<sequence length="210" mass="23974">MNTSIFRKSFSLNTSKTQTTPHQDLETDQTQFSVLGGGELSISKILSRDSSFGKSSRVYYRSATNLGVPFQWEKKPGTPIIPTREEVILPPTPPPRVQSLVLPRPPKVEMKNSSLSWRFWLWRRRLSKNMRLQMYDRRGFRAKLSGNSKGNKVSSSDGDLDAEVVGWIHDDSKCVSSSSSICLSNDQFESFRKGVPFCCTTWRRYKNNNK</sequence>
<protein>
    <submittedName>
        <fullName evidence="1">Uncharacterized protein</fullName>
    </submittedName>
</protein>
<name>A0AAP0H8G3_9ASTR</name>
<evidence type="ECO:0000313" key="1">
    <source>
        <dbReference type="EMBL" id="KAK9078883.1"/>
    </source>
</evidence>
<dbReference type="PANTHER" id="PTHR33257:SF6">
    <property type="entry name" value="OXYSTEROL-BINDING 4B-LIKE PROTEIN"/>
    <property type="match status" value="1"/>
</dbReference>
<evidence type="ECO:0000313" key="2">
    <source>
        <dbReference type="Proteomes" id="UP001408789"/>
    </source>
</evidence>
<proteinExistence type="predicted"/>
<dbReference type="PANTHER" id="PTHR33257">
    <property type="entry name" value="OS05G0165500 PROTEIN"/>
    <property type="match status" value="1"/>
</dbReference>
<dbReference type="Proteomes" id="UP001408789">
    <property type="component" value="Unassembled WGS sequence"/>
</dbReference>
<organism evidence="1 2">
    <name type="scientific">Deinandra increscens subsp. villosa</name>
    <dbReference type="NCBI Taxonomy" id="3103831"/>
    <lineage>
        <taxon>Eukaryota</taxon>
        <taxon>Viridiplantae</taxon>
        <taxon>Streptophyta</taxon>
        <taxon>Embryophyta</taxon>
        <taxon>Tracheophyta</taxon>
        <taxon>Spermatophyta</taxon>
        <taxon>Magnoliopsida</taxon>
        <taxon>eudicotyledons</taxon>
        <taxon>Gunneridae</taxon>
        <taxon>Pentapetalae</taxon>
        <taxon>asterids</taxon>
        <taxon>campanulids</taxon>
        <taxon>Asterales</taxon>
        <taxon>Asteraceae</taxon>
        <taxon>Asteroideae</taxon>
        <taxon>Heliantheae alliance</taxon>
        <taxon>Madieae</taxon>
        <taxon>Madiinae</taxon>
        <taxon>Deinandra</taxon>
    </lineage>
</organism>
<keyword evidence="2" id="KW-1185">Reference proteome</keyword>
<comment type="caution">
    <text evidence="1">The sequence shown here is derived from an EMBL/GenBank/DDBJ whole genome shotgun (WGS) entry which is preliminary data.</text>
</comment>